<evidence type="ECO:0000313" key="4">
    <source>
        <dbReference type="EMBL" id="MCK8480421.1"/>
    </source>
</evidence>
<proteinExistence type="predicted"/>
<evidence type="ECO:0000256" key="2">
    <source>
        <dbReference type="SAM" id="SignalP"/>
    </source>
</evidence>
<feature type="signal peptide" evidence="2">
    <location>
        <begin position="1"/>
        <end position="20"/>
    </location>
</feature>
<dbReference type="Proteomes" id="UP001203687">
    <property type="component" value="Unassembled WGS sequence"/>
</dbReference>
<dbReference type="NCBIfam" id="TIGR04183">
    <property type="entry name" value="Por_Secre_tail"/>
    <property type="match status" value="1"/>
</dbReference>
<feature type="chain" id="PRO_5047174850" evidence="2">
    <location>
        <begin position="21"/>
        <end position="774"/>
    </location>
</feature>
<evidence type="ECO:0000313" key="5">
    <source>
        <dbReference type="Proteomes" id="UP001203687"/>
    </source>
</evidence>
<feature type="domain" description="Peptidase S1" evidence="3">
    <location>
        <begin position="180"/>
        <end position="455"/>
    </location>
</feature>
<dbReference type="EMBL" id="JALPQF010000005">
    <property type="protein sequence ID" value="MCK8480421.1"/>
    <property type="molecule type" value="Genomic_DNA"/>
</dbReference>
<protein>
    <submittedName>
        <fullName evidence="4">T9SS type A sorting domain-containing protein</fullName>
    </submittedName>
</protein>
<dbReference type="SUPFAM" id="SSF50494">
    <property type="entry name" value="Trypsin-like serine proteases"/>
    <property type="match status" value="1"/>
</dbReference>
<dbReference type="PANTHER" id="PTHR36234:SF5">
    <property type="entry name" value="LYSYL ENDOPEPTIDASE"/>
    <property type="match status" value="1"/>
</dbReference>
<dbReference type="Gene3D" id="2.60.40.10">
    <property type="entry name" value="Immunoglobulins"/>
    <property type="match status" value="1"/>
</dbReference>
<dbReference type="InterPro" id="IPR009003">
    <property type="entry name" value="Peptidase_S1_PA"/>
</dbReference>
<dbReference type="Gene3D" id="2.40.10.10">
    <property type="entry name" value="Trypsin-like serine proteases"/>
    <property type="match status" value="2"/>
</dbReference>
<evidence type="ECO:0000259" key="3">
    <source>
        <dbReference type="PROSITE" id="PS50240"/>
    </source>
</evidence>
<dbReference type="Pfam" id="PF00089">
    <property type="entry name" value="Trypsin"/>
    <property type="match status" value="1"/>
</dbReference>
<gene>
    <name evidence="4" type="ORF">MUY34_07305</name>
</gene>
<dbReference type="PROSITE" id="PS50240">
    <property type="entry name" value="TRYPSIN_DOM"/>
    <property type="match status" value="1"/>
</dbReference>
<accession>A0ABT0H7T0</accession>
<dbReference type="RefSeq" id="WP_248412530.1">
    <property type="nucleotide sequence ID" value="NZ_JALPQF010000005.1"/>
</dbReference>
<comment type="caution">
    <text evidence="4">The sequence shown here is derived from an EMBL/GenBank/DDBJ whole genome shotgun (WGS) entry which is preliminary data.</text>
</comment>
<dbReference type="InterPro" id="IPR043504">
    <property type="entry name" value="Peptidase_S1_PA_chymotrypsin"/>
</dbReference>
<dbReference type="Pfam" id="PF18962">
    <property type="entry name" value="Por_Secre_tail"/>
    <property type="match status" value="1"/>
</dbReference>
<dbReference type="InterPro" id="IPR026444">
    <property type="entry name" value="Secre_tail"/>
</dbReference>
<sequence length="774" mass="83739">MKRTLHILFIFIWANIYSQAQIPEDVQPPSWNSQIASETSIKAFKLPVIDLKTLRDEDAINDNDKSKPWRFGVEKYVDHDITEKGKWTTLENGDRIWRMSYSSEGALTLNFVFDRFKLPTGAKLYVYSDDKTDLLRPFTHHNNNAEEVLGTWTVNGSKAWLEYYEPANATGDLKLTLGSVVHGYRTADSFQKALGDSGNCNHDVDCDITPAGADPFGVDTLKENVKASAGMLLTGNTSFCSGSLVNNTNNDGTPYFLTANHCGGGEGTWAFRFNWRSPNPSCGTTAPSPNGSFDQTVSGAILRANSSQSDMELVEITDPTFFVNNTNLVWAGWNRSTTATPSLNFGIHHPSGDIQKVCRDDQGATRISTAFNGNPNADMWRIADWDLGVTEGGSSGSPLFNESGKVIGMLSGGSAACSGTNDNGGFDIYGRFGVGWDFGGSASSRLRDWLDPAGTDPIEIDQFPPTQTFNYDARVTLGTSVSPEICNEDFAPSITVINSGQITLTSATITYSLDGAPVTTINWTGSLATNESAVETIAPYTNLSSGDHTFVVSISNPNGNTDENTSNDVFTYNFLVSPDFSTATIIFNLTTDEFGQETDWQLVNSSGTVVDSGPASDYDDEVTIQEIITIPTFNECYTFIITDTYGDGICCAYGFGSYNLQDDSGNIIIDSTGEFGSAESVTFEVNDPLSVDEAGLDNLLTIYPNPTSDVLYIKLANVQDAKFSVSNLLGQSITSGALNANDVNTLDLSESASGVYFITINSGNSTLTKKIVKQ</sequence>
<dbReference type="InterPro" id="IPR013783">
    <property type="entry name" value="Ig-like_fold"/>
</dbReference>
<dbReference type="InterPro" id="IPR001254">
    <property type="entry name" value="Trypsin_dom"/>
</dbReference>
<evidence type="ECO:0000256" key="1">
    <source>
        <dbReference type="ARBA" id="ARBA00022729"/>
    </source>
</evidence>
<dbReference type="PANTHER" id="PTHR36234">
    <property type="entry name" value="LYSYL ENDOPEPTIDASE"/>
    <property type="match status" value="1"/>
</dbReference>
<keyword evidence="5" id="KW-1185">Reference proteome</keyword>
<keyword evidence="1 2" id="KW-0732">Signal</keyword>
<reference evidence="4" key="1">
    <citation type="submission" date="2022-04" db="EMBL/GenBank/DDBJ databases">
        <authorList>
            <person name="Ren T."/>
        </authorList>
    </citation>
    <scope>NUCLEOTIDE SEQUENCE</scope>
    <source>
        <strain evidence="4">F63249</strain>
    </source>
</reference>
<organism evidence="4 5">
    <name type="scientific">Psychroserpens algicola</name>
    <dbReference type="NCBI Taxonomy" id="1719034"/>
    <lineage>
        <taxon>Bacteria</taxon>
        <taxon>Pseudomonadati</taxon>
        <taxon>Bacteroidota</taxon>
        <taxon>Flavobacteriia</taxon>
        <taxon>Flavobacteriales</taxon>
        <taxon>Flavobacteriaceae</taxon>
        <taxon>Psychroserpens</taxon>
    </lineage>
</organism>
<name>A0ABT0H7T0_9FLAO</name>